<comment type="caution">
    <text evidence="1">The sequence shown here is derived from an EMBL/GenBank/DDBJ whole genome shotgun (WGS) entry which is preliminary data.</text>
</comment>
<organism evidence="1 2">
    <name type="scientific">Pilimelia anulata</name>
    <dbReference type="NCBI Taxonomy" id="53371"/>
    <lineage>
        <taxon>Bacteria</taxon>
        <taxon>Bacillati</taxon>
        <taxon>Actinomycetota</taxon>
        <taxon>Actinomycetes</taxon>
        <taxon>Micromonosporales</taxon>
        <taxon>Micromonosporaceae</taxon>
        <taxon>Pilimelia</taxon>
    </lineage>
</organism>
<dbReference type="RefSeq" id="WP_189168078.1">
    <property type="nucleotide sequence ID" value="NZ_BMQB01000001.1"/>
</dbReference>
<protein>
    <submittedName>
        <fullName evidence="1">Uncharacterized protein</fullName>
    </submittedName>
</protein>
<dbReference type="Proteomes" id="UP000649739">
    <property type="component" value="Unassembled WGS sequence"/>
</dbReference>
<name>A0A8J3B6R2_9ACTN</name>
<keyword evidence="2" id="KW-1185">Reference proteome</keyword>
<dbReference type="AlphaFoldDB" id="A0A8J3B6R2"/>
<evidence type="ECO:0000313" key="2">
    <source>
        <dbReference type="Proteomes" id="UP000649739"/>
    </source>
</evidence>
<reference evidence="1" key="2">
    <citation type="submission" date="2020-09" db="EMBL/GenBank/DDBJ databases">
        <authorList>
            <person name="Sun Q."/>
            <person name="Ohkuma M."/>
        </authorList>
    </citation>
    <scope>NUCLEOTIDE SEQUENCE</scope>
    <source>
        <strain evidence="1">JCM 3090</strain>
    </source>
</reference>
<evidence type="ECO:0000313" key="1">
    <source>
        <dbReference type="EMBL" id="GGJ75582.1"/>
    </source>
</evidence>
<dbReference type="EMBL" id="BMQB01000001">
    <property type="protein sequence ID" value="GGJ75582.1"/>
    <property type="molecule type" value="Genomic_DNA"/>
</dbReference>
<gene>
    <name evidence="1" type="ORF">GCM10010123_01980</name>
</gene>
<sequence>MSEPTTAAGELGGGIAVRQRRIRELQLLFALHRYGPGYQRVTGNGVRYVAEIVNATADERAWLRSRVAAERQVWQTPYRTDAQWDAERRDRGEAAFTASDTAWKAGRPGRSLELVDEAYAYGVLTPDQWQALADYIITNAATAVPPAADTGSDAGAGAGVVS</sequence>
<accession>A0A8J3B6R2</accession>
<reference evidence="1" key="1">
    <citation type="journal article" date="2014" name="Int. J. Syst. Evol. Microbiol.">
        <title>Complete genome sequence of Corynebacterium casei LMG S-19264T (=DSM 44701T), isolated from a smear-ripened cheese.</title>
        <authorList>
            <consortium name="US DOE Joint Genome Institute (JGI-PGF)"/>
            <person name="Walter F."/>
            <person name="Albersmeier A."/>
            <person name="Kalinowski J."/>
            <person name="Ruckert C."/>
        </authorList>
    </citation>
    <scope>NUCLEOTIDE SEQUENCE</scope>
    <source>
        <strain evidence="1">JCM 3090</strain>
    </source>
</reference>
<proteinExistence type="predicted"/>